<dbReference type="EMBL" id="KN838667">
    <property type="protein sequence ID" value="KIJ98511.1"/>
    <property type="molecule type" value="Genomic_DNA"/>
</dbReference>
<organism evidence="2 3">
    <name type="scientific">Laccaria amethystina LaAM-08-1</name>
    <dbReference type="NCBI Taxonomy" id="1095629"/>
    <lineage>
        <taxon>Eukaryota</taxon>
        <taxon>Fungi</taxon>
        <taxon>Dikarya</taxon>
        <taxon>Basidiomycota</taxon>
        <taxon>Agaricomycotina</taxon>
        <taxon>Agaricomycetes</taxon>
        <taxon>Agaricomycetidae</taxon>
        <taxon>Agaricales</taxon>
        <taxon>Agaricineae</taxon>
        <taxon>Hydnangiaceae</taxon>
        <taxon>Laccaria</taxon>
    </lineage>
</organism>
<dbReference type="AlphaFoldDB" id="A0A0C9XLX4"/>
<sequence length="116" mass="13063">MSDRTMIYLLPMRSGSGSHINGEYYVVNSVIRAYVTPSNPTILAFAESKRAFEMRTKICIDGQVSQYKYIRGGLVAANDVPKREIFEEGSSRMREDRTGAESERKHGKAINYSMSS</sequence>
<gene>
    <name evidence="2" type="ORF">K443DRAFT_206856</name>
</gene>
<protein>
    <submittedName>
        <fullName evidence="2">Uncharacterized protein</fullName>
    </submittedName>
</protein>
<evidence type="ECO:0000313" key="2">
    <source>
        <dbReference type="EMBL" id="KIJ98511.1"/>
    </source>
</evidence>
<evidence type="ECO:0000313" key="3">
    <source>
        <dbReference type="Proteomes" id="UP000054477"/>
    </source>
</evidence>
<feature type="compositionally biased region" description="Basic and acidic residues" evidence="1">
    <location>
        <begin position="89"/>
        <end position="104"/>
    </location>
</feature>
<proteinExistence type="predicted"/>
<keyword evidence="3" id="KW-1185">Reference proteome</keyword>
<reference evidence="3" key="2">
    <citation type="submission" date="2015-01" db="EMBL/GenBank/DDBJ databases">
        <title>Evolutionary Origins and Diversification of the Mycorrhizal Mutualists.</title>
        <authorList>
            <consortium name="DOE Joint Genome Institute"/>
            <consortium name="Mycorrhizal Genomics Consortium"/>
            <person name="Kohler A."/>
            <person name="Kuo A."/>
            <person name="Nagy L.G."/>
            <person name="Floudas D."/>
            <person name="Copeland A."/>
            <person name="Barry K.W."/>
            <person name="Cichocki N."/>
            <person name="Veneault-Fourrey C."/>
            <person name="LaButti K."/>
            <person name="Lindquist E.A."/>
            <person name="Lipzen A."/>
            <person name="Lundell T."/>
            <person name="Morin E."/>
            <person name="Murat C."/>
            <person name="Riley R."/>
            <person name="Ohm R."/>
            <person name="Sun H."/>
            <person name="Tunlid A."/>
            <person name="Henrissat B."/>
            <person name="Grigoriev I.V."/>
            <person name="Hibbett D.S."/>
            <person name="Martin F."/>
        </authorList>
    </citation>
    <scope>NUCLEOTIDE SEQUENCE [LARGE SCALE GENOMIC DNA]</scope>
    <source>
        <strain evidence="3">LaAM-08-1</strain>
    </source>
</reference>
<name>A0A0C9XLX4_9AGAR</name>
<dbReference type="HOGENOM" id="CLU_2097248_0_0_1"/>
<accession>A0A0C9XLX4</accession>
<feature type="region of interest" description="Disordered" evidence="1">
    <location>
        <begin position="89"/>
        <end position="116"/>
    </location>
</feature>
<reference evidence="2 3" key="1">
    <citation type="submission" date="2014-04" db="EMBL/GenBank/DDBJ databases">
        <authorList>
            <consortium name="DOE Joint Genome Institute"/>
            <person name="Kuo A."/>
            <person name="Kohler A."/>
            <person name="Nagy L.G."/>
            <person name="Floudas D."/>
            <person name="Copeland A."/>
            <person name="Barry K.W."/>
            <person name="Cichocki N."/>
            <person name="Veneault-Fourrey C."/>
            <person name="LaButti K."/>
            <person name="Lindquist E.A."/>
            <person name="Lipzen A."/>
            <person name="Lundell T."/>
            <person name="Morin E."/>
            <person name="Murat C."/>
            <person name="Sun H."/>
            <person name="Tunlid A."/>
            <person name="Henrissat B."/>
            <person name="Grigoriev I.V."/>
            <person name="Hibbett D.S."/>
            <person name="Martin F."/>
            <person name="Nordberg H.P."/>
            <person name="Cantor M.N."/>
            <person name="Hua S.X."/>
        </authorList>
    </citation>
    <scope>NUCLEOTIDE SEQUENCE [LARGE SCALE GENOMIC DNA]</scope>
    <source>
        <strain evidence="2 3">LaAM-08-1</strain>
    </source>
</reference>
<dbReference type="Proteomes" id="UP000054477">
    <property type="component" value="Unassembled WGS sequence"/>
</dbReference>
<evidence type="ECO:0000256" key="1">
    <source>
        <dbReference type="SAM" id="MobiDB-lite"/>
    </source>
</evidence>